<dbReference type="Proteomes" id="UP001597389">
    <property type="component" value="Unassembled WGS sequence"/>
</dbReference>
<organism evidence="2 3">
    <name type="scientific">Rubritalea tangerina</name>
    <dbReference type="NCBI Taxonomy" id="430798"/>
    <lineage>
        <taxon>Bacteria</taxon>
        <taxon>Pseudomonadati</taxon>
        <taxon>Verrucomicrobiota</taxon>
        <taxon>Verrucomicrobiia</taxon>
        <taxon>Verrucomicrobiales</taxon>
        <taxon>Rubritaleaceae</taxon>
        <taxon>Rubritalea</taxon>
    </lineage>
</organism>
<comment type="caution">
    <text evidence="2">The sequence shown here is derived from an EMBL/GenBank/DDBJ whole genome shotgun (WGS) entry which is preliminary data.</text>
</comment>
<keyword evidence="3" id="KW-1185">Reference proteome</keyword>
<proteinExistence type="predicted"/>
<gene>
    <name evidence="2" type="ORF">ACFSW8_09835</name>
</gene>
<reference evidence="3" key="1">
    <citation type="journal article" date="2019" name="Int. J. Syst. Evol. Microbiol.">
        <title>The Global Catalogue of Microorganisms (GCM) 10K type strain sequencing project: providing services to taxonomists for standard genome sequencing and annotation.</title>
        <authorList>
            <consortium name="The Broad Institute Genomics Platform"/>
            <consortium name="The Broad Institute Genome Sequencing Center for Infectious Disease"/>
            <person name="Wu L."/>
            <person name="Ma J."/>
        </authorList>
    </citation>
    <scope>NUCLEOTIDE SEQUENCE [LARGE SCALE GENOMIC DNA]</scope>
    <source>
        <strain evidence="3">CCUG 57942</strain>
    </source>
</reference>
<protein>
    <submittedName>
        <fullName evidence="2">Uncharacterized protein</fullName>
    </submittedName>
</protein>
<dbReference type="EMBL" id="JBHUJB010000039">
    <property type="protein sequence ID" value="MFD2159197.1"/>
    <property type="molecule type" value="Genomic_DNA"/>
</dbReference>
<evidence type="ECO:0000313" key="2">
    <source>
        <dbReference type="EMBL" id="MFD2159197.1"/>
    </source>
</evidence>
<accession>A0ABW4ZBG9</accession>
<keyword evidence="1" id="KW-1133">Transmembrane helix</keyword>
<evidence type="ECO:0000256" key="1">
    <source>
        <dbReference type="SAM" id="Phobius"/>
    </source>
</evidence>
<feature type="transmembrane region" description="Helical" evidence="1">
    <location>
        <begin position="28"/>
        <end position="49"/>
    </location>
</feature>
<name>A0ABW4ZBG9_9BACT</name>
<sequence>MPENLPPHLKISSTVTDEEYNRAKRQSIIVWSVALGFGSLTGLIAFYTLGGIRSLIIAGVVGTLLERVMNSILKDAHKTRTLRLKRYPELKKFREVVEQNNTSNNQIG</sequence>
<keyword evidence="1" id="KW-0472">Membrane</keyword>
<evidence type="ECO:0000313" key="3">
    <source>
        <dbReference type="Proteomes" id="UP001597389"/>
    </source>
</evidence>
<keyword evidence="1" id="KW-0812">Transmembrane</keyword>
<dbReference type="RefSeq" id="WP_377178111.1">
    <property type="nucleotide sequence ID" value="NZ_JBHUJB010000039.1"/>
</dbReference>